<evidence type="ECO:0000256" key="2">
    <source>
        <dbReference type="PIRNR" id="PIRNR001365"/>
    </source>
</evidence>
<reference evidence="5 6" key="1">
    <citation type="submission" date="2017-03" db="EMBL/GenBank/DDBJ databases">
        <title>New species Polynucleobacter sp. MWH-EgelM1-30-B4.</title>
        <authorList>
            <person name="Hahn M.W."/>
        </authorList>
    </citation>
    <scope>NUCLEOTIDE SEQUENCE [LARGE SCALE GENOMIC DNA]</scope>
    <source>
        <strain evidence="5 6">MWH-EgelM1-30-B4</strain>
    </source>
</reference>
<dbReference type="Gene3D" id="3.20.20.70">
    <property type="entry name" value="Aldolase class I"/>
    <property type="match status" value="1"/>
</dbReference>
<dbReference type="CDD" id="cd00408">
    <property type="entry name" value="DHDPS-like"/>
    <property type="match status" value="1"/>
</dbReference>
<organism evidence="5 6">
    <name type="scientific">Polynucleobacter hirudinilacicola</name>
    <dbReference type="NCBI Taxonomy" id="1743166"/>
    <lineage>
        <taxon>Bacteria</taxon>
        <taxon>Pseudomonadati</taxon>
        <taxon>Pseudomonadota</taxon>
        <taxon>Betaproteobacteria</taxon>
        <taxon>Burkholderiales</taxon>
        <taxon>Burkholderiaceae</taxon>
        <taxon>Polynucleobacter</taxon>
    </lineage>
</organism>
<evidence type="ECO:0000313" key="5">
    <source>
        <dbReference type="EMBL" id="OWF65140.1"/>
    </source>
</evidence>
<dbReference type="PANTHER" id="PTHR12128:SF67">
    <property type="entry name" value="BLR3884 PROTEIN"/>
    <property type="match status" value="1"/>
</dbReference>
<dbReference type="SMART" id="SM01130">
    <property type="entry name" value="DHDPS"/>
    <property type="match status" value="1"/>
</dbReference>
<dbReference type="Pfam" id="PF00701">
    <property type="entry name" value="DHDPS"/>
    <property type="match status" value="1"/>
</dbReference>
<keyword evidence="6" id="KW-1185">Reference proteome</keyword>
<protein>
    <submittedName>
        <fullName evidence="5">Dihydrodipicolinate synthase family protein</fullName>
    </submittedName>
</protein>
<proteinExistence type="inferred from homology"/>
<dbReference type="EMBL" id="NAIA01000003">
    <property type="protein sequence ID" value="OWF65140.1"/>
    <property type="molecule type" value="Genomic_DNA"/>
</dbReference>
<feature type="active site" description="Proton donor/acceptor" evidence="3">
    <location>
        <position position="144"/>
    </location>
</feature>
<feature type="binding site" evidence="4">
    <location>
        <position position="217"/>
    </location>
    <ligand>
        <name>pyruvate</name>
        <dbReference type="ChEBI" id="CHEBI:15361"/>
    </ligand>
</feature>
<dbReference type="AlphaFoldDB" id="A0A210RW25"/>
<dbReference type="GO" id="GO:0008840">
    <property type="term" value="F:4-hydroxy-tetrahydrodipicolinate synthase activity"/>
    <property type="evidence" value="ECO:0007669"/>
    <property type="project" value="TreeGrafter"/>
</dbReference>
<name>A0A210RW25_9BURK</name>
<dbReference type="InterPro" id="IPR013785">
    <property type="entry name" value="Aldolase_TIM"/>
</dbReference>
<comment type="caution">
    <text evidence="5">The sequence shown here is derived from an EMBL/GenBank/DDBJ whole genome shotgun (WGS) entry which is preliminary data.</text>
</comment>
<comment type="similarity">
    <text evidence="2">Belongs to the DapA family.</text>
</comment>
<evidence type="ECO:0000256" key="4">
    <source>
        <dbReference type="PIRSR" id="PIRSR001365-2"/>
    </source>
</evidence>
<gene>
    <name evidence="5" type="ORF">B6A14_04820</name>
</gene>
<dbReference type="OrthoDB" id="9816489at2"/>
<keyword evidence="1 2" id="KW-0456">Lyase</keyword>
<evidence type="ECO:0000313" key="6">
    <source>
        <dbReference type="Proteomes" id="UP000196880"/>
    </source>
</evidence>
<dbReference type="Proteomes" id="UP000196880">
    <property type="component" value="Unassembled WGS sequence"/>
</dbReference>
<evidence type="ECO:0000256" key="1">
    <source>
        <dbReference type="ARBA" id="ARBA00023239"/>
    </source>
</evidence>
<evidence type="ECO:0000256" key="3">
    <source>
        <dbReference type="PIRSR" id="PIRSR001365-1"/>
    </source>
</evidence>
<dbReference type="RefSeq" id="WP_087909337.1">
    <property type="nucleotide sequence ID" value="NZ_NAIA01000003.1"/>
</dbReference>
<feature type="active site" description="Schiff-base intermediate with substrate" evidence="3">
    <location>
        <position position="174"/>
    </location>
</feature>
<dbReference type="PIRSF" id="PIRSF001365">
    <property type="entry name" value="DHDPS"/>
    <property type="match status" value="1"/>
</dbReference>
<sequence>MTISLHPSTLPAVLSPVMTPFKADGYPDEQKLLKQCKWLEANGVGQAIFGTNSEANSMSATQKMNTLTALIEGGLNPQHMMPGTGSTSIESTYRMTAHALSYQCAGVLMLPPFYYKDITDDGLFAYFSEVIQKIGNPALQIYIYNIPPVTKINLSLSLLERLIKEYPKTVVGMKDSSGDWEYTESVIKLLAPHGFRVYAGSEVFLMRTLRAGGVGCISATANVNPKAIAELAAHWRESDADKRQADLDQVRGIFAKYQMIAGMKTAVAHYSKDPEWLRVRPPLMQLSASQQAQLLSELKAINFSMPGL</sequence>
<dbReference type="InterPro" id="IPR002220">
    <property type="entry name" value="DapA-like"/>
</dbReference>
<accession>A0A210RW25</accession>
<dbReference type="PANTHER" id="PTHR12128">
    <property type="entry name" value="DIHYDRODIPICOLINATE SYNTHASE"/>
    <property type="match status" value="1"/>
</dbReference>
<dbReference type="SUPFAM" id="SSF51569">
    <property type="entry name" value="Aldolase"/>
    <property type="match status" value="1"/>
</dbReference>